<proteinExistence type="predicted"/>
<organism evidence="2 3">
    <name type="scientific">Zymoseptoria tritici ST99CH_1A5</name>
    <dbReference type="NCBI Taxonomy" id="1276529"/>
    <lineage>
        <taxon>Eukaryota</taxon>
        <taxon>Fungi</taxon>
        <taxon>Dikarya</taxon>
        <taxon>Ascomycota</taxon>
        <taxon>Pezizomycotina</taxon>
        <taxon>Dothideomycetes</taxon>
        <taxon>Dothideomycetidae</taxon>
        <taxon>Mycosphaerellales</taxon>
        <taxon>Mycosphaerellaceae</taxon>
        <taxon>Zymoseptoria</taxon>
    </lineage>
</organism>
<accession>A0A1Y6LIB0</accession>
<name>A0A1Y6LIB0_ZYMTR</name>
<dbReference type="AlphaFoldDB" id="A0A1Y6LIB0"/>
<feature type="compositionally biased region" description="Basic and acidic residues" evidence="1">
    <location>
        <begin position="16"/>
        <end position="31"/>
    </location>
</feature>
<evidence type="ECO:0000256" key="1">
    <source>
        <dbReference type="SAM" id="MobiDB-lite"/>
    </source>
</evidence>
<evidence type="ECO:0000313" key="2">
    <source>
        <dbReference type="EMBL" id="SMY24163.1"/>
    </source>
</evidence>
<evidence type="ECO:0000313" key="3">
    <source>
        <dbReference type="Proteomes" id="UP000215453"/>
    </source>
</evidence>
<feature type="region of interest" description="Disordered" evidence="1">
    <location>
        <begin position="1"/>
        <end position="53"/>
    </location>
</feature>
<gene>
    <name evidence="2" type="ORF">ZT1A5_G5604</name>
</gene>
<dbReference type="Proteomes" id="UP000215453">
    <property type="component" value="Chromosome 5"/>
</dbReference>
<protein>
    <submittedName>
        <fullName evidence="2">Uncharacterized protein</fullName>
    </submittedName>
</protein>
<sequence>MEMTTESSSSPTGKRRRDDDENETRCKERNDLQPTDRSSPASSPSSFPSSVSDLEMSRYLERCENTVHRPRSEPVTRSNTYRHPIQEEMLQAYDEFGLIDLASRTRVDKNAADLLVSRLIQTPHYRIMTLLGQLEGNVLRSILCNTFDSEAMAAKETGNTWILHEPAALKIEVDGKITTAPGMYVNVFAPAAGGGLSRQQLGLFVLALLSLSKYEEVRQDSQEKLVKNGENVEHGVKYQIRKMLGRDLDGKERDDMKHMMNYLAVGWDDRLRSVSPDIEHFGTCVIGGWAIDVGRRLEQDEHSTGTPLFFTMIRCVLLHLFPELHFTLRQYVILRPFRPDDAVAGESIVHQLFGSYVASGGCNDEQAGVFEAGVFRDSPERLDPEMCRKMETVAIEHGLMALSKRNIHAEKLRMEVYEDVETWDLMMRDKERLREIFRFQQQLREAATRAIELGATARQMLNRMKKLLQVVGDVKDTVEDESDTSDGF</sequence>
<feature type="compositionally biased region" description="Low complexity" evidence="1">
    <location>
        <begin position="38"/>
        <end position="52"/>
    </location>
</feature>
<dbReference type="EMBL" id="LT882680">
    <property type="protein sequence ID" value="SMY24163.1"/>
    <property type="molecule type" value="Genomic_DNA"/>
</dbReference>
<reference evidence="2 3" key="1">
    <citation type="submission" date="2016-10" db="EMBL/GenBank/DDBJ databases">
        <authorList>
            <person name="Varghese N."/>
        </authorList>
    </citation>
    <scope>NUCLEOTIDE SEQUENCE [LARGE SCALE GENOMIC DNA]</scope>
</reference>
<feature type="compositionally biased region" description="Low complexity" evidence="1">
    <location>
        <begin position="1"/>
        <end position="10"/>
    </location>
</feature>